<proteinExistence type="predicted"/>
<dbReference type="InterPro" id="IPR050105">
    <property type="entry name" value="MoCo_biosynth_MoaA/MoaC"/>
</dbReference>
<dbReference type="PANTHER" id="PTHR22960:SF29">
    <property type="entry name" value="CYCLIC PYRANOPTERIN MONOPHOSPHATE SYNTHASE"/>
    <property type="match status" value="1"/>
</dbReference>
<keyword evidence="4" id="KW-0501">Molybdenum cofactor biosynthesis</keyword>
<dbReference type="CDD" id="cd01420">
    <property type="entry name" value="MoaC_PE"/>
    <property type="match status" value="1"/>
</dbReference>
<dbReference type="Proteomes" id="UP000620075">
    <property type="component" value="Unassembled WGS sequence"/>
</dbReference>
<protein>
    <recommendedName>
        <fullName evidence="3">cyclic pyranopterin monophosphate synthase</fullName>
        <ecNumber evidence="3">4.6.1.17</ecNumber>
    </recommendedName>
</protein>
<keyword evidence="5 7" id="KW-0456">Lyase</keyword>
<evidence type="ECO:0000256" key="5">
    <source>
        <dbReference type="ARBA" id="ARBA00023239"/>
    </source>
</evidence>
<dbReference type="GO" id="GO:0061799">
    <property type="term" value="F:cyclic pyranopterin monophosphate synthase activity"/>
    <property type="evidence" value="ECO:0007669"/>
    <property type="project" value="UniProtKB-EC"/>
</dbReference>
<name>A0A934N6K2_9BACT</name>
<dbReference type="NCBIfam" id="NF006870">
    <property type="entry name" value="PRK09364.1"/>
    <property type="match status" value="1"/>
</dbReference>
<evidence type="ECO:0000256" key="3">
    <source>
        <dbReference type="ARBA" id="ARBA00012575"/>
    </source>
</evidence>
<evidence type="ECO:0000313" key="7">
    <source>
        <dbReference type="EMBL" id="MBJ7602615.1"/>
    </source>
</evidence>
<accession>A0A934N6K2</accession>
<dbReference type="InterPro" id="IPR047594">
    <property type="entry name" value="MoaC_bact/euk"/>
</dbReference>
<comment type="pathway">
    <text evidence="2">Cofactor biosynthesis; molybdopterin biosynthesis.</text>
</comment>
<dbReference type="InterPro" id="IPR023045">
    <property type="entry name" value="MoaC"/>
</dbReference>
<dbReference type="Gene3D" id="3.30.70.640">
    <property type="entry name" value="Molybdopterin cofactor biosynthesis C (MoaC) domain"/>
    <property type="match status" value="1"/>
</dbReference>
<dbReference type="AlphaFoldDB" id="A0A934N6K2"/>
<comment type="caution">
    <text evidence="7">The sequence shown here is derived from an EMBL/GenBank/DDBJ whole genome shotgun (WGS) entry which is preliminary data.</text>
</comment>
<evidence type="ECO:0000256" key="2">
    <source>
        <dbReference type="ARBA" id="ARBA00005046"/>
    </source>
</evidence>
<dbReference type="EC" id="4.6.1.17" evidence="3"/>
<reference evidence="7 8" key="1">
    <citation type="submission" date="2020-10" db="EMBL/GenBank/DDBJ databases">
        <title>Ca. Dormibacterota MAGs.</title>
        <authorList>
            <person name="Montgomery K."/>
        </authorList>
    </citation>
    <scope>NUCLEOTIDE SEQUENCE [LARGE SCALE GENOMIC DNA]</scope>
    <source>
        <strain evidence="7">SC8811_S16_3</strain>
    </source>
</reference>
<dbReference type="EMBL" id="JAEKNQ010000021">
    <property type="protein sequence ID" value="MBJ7602615.1"/>
    <property type="molecule type" value="Genomic_DNA"/>
</dbReference>
<gene>
    <name evidence="7" type="primary">moaC</name>
    <name evidence="7" type="ORF">JF888_05410</name>
</gene>
<dbReference type="NCBIfam" id="TIGR00581">
    <property type="entry name" value="moaC"/>
    <property type="match status" value="1"/>
</dbReference>
<dbReference type="InterPro" id="IPR036522">
    <property type="entry name" value="MoaC_sf"/>
</dbReference>
<evidence type="ECO:0000256" key="4">
    <source>
        <dbReference type="ARBA" id="ARBA00023150"/>
    </source>
</evidence>
<evidence type="ECO:0000256" key="1">
    <source>
        <dbReference type="ARBA" id="ARBA00001637"/>
    </source>
</evidence>
<dbReference type="PANTHER" id="PTHR22960">
    <property type="entry name" value="MOLYBDOPTERIN COFACTOR SYNTHESIS PROTEIN A"/>
    <property type="match status" value="1"/>
</dbReference>
<comment type="catalytic activity">
    <reaction evidence="1">
        <text>(8S)-3',8-cyclo-7,8-dihydroguanosine 5'-triphosphate = cyclic pyranopterin phosphate + diphosphate</text>
        <dbReference type="Rhea" id="RHEA:49580"/>
        <dbReference type="ChEBI" id="CHEBI:33019"/>
        <dbReference type="ChEBI" id="CHEBI:59648"/>
        <dbReference type="ChEBI" id="CHEBI:131766"/>
        <dbReference type="EC" id="4.6.1.17"/>
    </reaction>
</comment>
<dbReference type="InterPro" id="IPR002820">
    <property type="entry name" value="Mopterin_CF_biosynth-C_dom"/>
</dbReference>
<dbReference type="Pfam" id="PF01967">
    <property type="entry name" value="MoaC"/>
    <property type="match status" value="1"/>
</dbReference>
<organism evidence="7 8">
    <name type="scientific">Candidatus Dormiibacter inghamiae</name>
    <dbReference type="NCBI Taxonomy" id="3127013"/>
    <lineage>
        <taxon>Bacteria</taxon>
        <taxon>Bacillati</taxon>
        <taxon>Candidatus Dormiibacterota</taxon>
        <taxon>Candidatus Dormibacteria</taxon>
        <taxon>Candidatus Dormibacterales</taxon>
        <taxon>Candidatus Dormibacteraceae</taxon>
        <taxon>Candidatus Dormiibacter</taxon>
    </lineage>
</organism>
<sequence length="144" mass="14985">MVDVGAKPATQREAVAECRVRLSPATVAAIANSELSKGDALAVARLAGIMGAKRTSELIPLCHPLPLSSVEVKLELEEAAVRIEATARVTGQTGVEMEALTAAAVAGLALIDMVKSLEKGVELQSVRLLKKTGGRSGEWTRQAG</sequence>
<dbReference type="SUPFAM" id="SSF55040">
    <property type="entry name" value="Molybdenum cofactor biosynthesis protein C, MoaC"/>
    <property type="match status" value="1"/>
</dbReference>
<dbReference type="GO" id="GO:0006777">
    <property type="term" value="P:Mo-molybdopterin cofactor biosynthetic process"/>
    <property type="evidence" value="ECO:0007669"/>
    <property type="project" value="UniProtKB-KW"/>
</dbReference>
<evidence type="ECO:0000313" key="8">
    <source>
        <dbReference type="Proteomes" id="UP000620075"/>
    </source>
</evidence>
<dbReference type="RefSeq" id="WP_350340709.1">
    <property type="nucleotide sequence ID" value="NZ_JAEKNQ010000021.1"/>
</dbReference>
<feature type="domain" description="Molybdopterin cofactor biosynthesis C (MoaC)" evidence="6">
    <location>
        <begin position="1"/>
        <end position="134"/>
    </location>
</feature>
<evidence type="ECO:0000259" key="6">
    <source>
        <dbReference type="Pfam" id="PF01967"/>
    </source>
</evidence>